<proteinExistence type="predicted"/>
<name>A0A811QLU3_9POAL</name>
<dbReference type="EMBL" id="CAJGYO010000010">
    <property type="protein sequence ID" value="CAD6256939.1"/>
    <property type="molecule type" value="Genomic_DNA"/>
</dbReference>
<keyword evidence="1" id="KW-1133">Transmembrane helix</keyword>
<dbReference type="OrthoDB" id="10655649at2759"/>
<evidence type="ECO:0000256" key="1">
    <source>
        <dbReference type="SAM" id="Phobius"/>
    </source>
</evidence>
<feature type="transmembrane region" description="Helical" evidence="1">
    <location>
        <begin position="286"/>
        <end position="308"/>
    </location>
</feature>
<dbReference type="AlphaFoldDB" id="A0A811QLU3"/>
<accession>A0A811QLU3</accession>
<keyword evidence="3" id="KW-1185">Reference proteome</keyword>
<sequence>MSHLTLSMRGVRFSRMSQPTVMTCIGQEEHKLIVYDETIAMGDSYRAAGKCKENIQYCIAEPFGDVDEAVRIYNLLITLKHPNLLSPIGLWACRGGDFRKGEVKAFIAFVPFDGALVDLSREEIFLVEGNSSKAKSYGFLPQGSRLFCDILNVVDCINGQYENANAATSFPLRPLKVNPGRIVYKRVAEGEYHVFLWADFLKEFPSHKRKKTKRGRKAWAGARHGRLGFLGGGGEALLRGGAADGRGRARVRLLRARRGRLRLRRAGVSWRSPRVGKSDPAVKDRIPWIFGSVFGVVAAALSMAPFVAGSMGFGSCA</sequence>
<evidence type="ECO:0000313" key="3">
    <source>
        <dbReference type="Proteomes" id="UP000604825"/>
    </source>
</evidence>
<dbReference type="Proteomes" id="UP000604825">
    <property type="component" value="Unassembled WGS sequence"/>
</dbReference>
<keyword evidence="1" id="KW-0812">Transmembrane</keyword>
<reference evidence="2" key="1">
    <citation type="submission" date="2020-10" db="EMBL/GenBank/DDBJ databases">
        <authorList>
            <person name="Han B."/>
            <person name="Lu T."/>
            <person name="Zhao Q."/>
            <person name="Huang X."/>
            <person name="Zhao Y."/>
        </authorList>
    </citation>
    <scope>NUCLEOTIDE SEQUENCE</scope>
</reference>
<keyword evidence="1" id="KW-0472">Membrane</keyword>
<comment type="caution">
    <text evidence="2">The sequence shown here is derived from an EMBL/GenBank/DDBJ whole genome shotgun (WGS) entry which is preliminary data.</text>
</comment>
<organism evidence="2 3">
    <name type="scientific">Miscanthus lutarioriparius</name>
    <dbReference type="NCBI Taxonomy" id="422564"/>
    <lineage>
        <taxon>Eukaryota</taxon>
        <taxon>Viridiplantae</taxon>
        <taxon>Streptophyta</taxon>
        <taxon>Embryophyta</taxon>
        <taxon>Tracheophyta</taxon>
        <taxon>Spermatophyta</taxon>
        <taxon>Magnoliopsida</taxon>
        <taxon>Liliopsida</taxon>
        <taxon>Poales</taxon>
        <taxon>Poaceae</taxon>
        <taxon>PACMAD clade</taxon>
        <taxon>Panicoideae</taxon>
        <taxon>Andropogonodae</taxon>
        <taxon>Andropogoneae</taxon>
        <taxon>Saccharinae</taxon>
        <taxon>Miscanthus</taxon>
    </lineage>
</organism>
<gene>
    <name evidence="2" type="ORF">NCGR_LOCUS40434</name>
</gene>
<protein>
    <submittedName>
        <fullName evidence="2">Uncharacterized protein</fullName>
    </submittedName>
</protein>
<evidence type="ECO:0000313" key="2">
    <source>
        <dbReference type="EMBL" id="CAD6256939.1"/>
    </source>
</evidence>